<feature type="transmembrane region" description="Helical" evidence="6">
    <location>
        <begin position="93"/>
        <end position="117"/>
    </location>
</feature>
<keyword evidence="4 6" id="KW-1133">Transmembrane helix</keyword>
<dbReference type="Proteomes" id="UP001524499">
    <property type="component" value="Unassembled WGS sequence"/>
</dbReference>
<evidence type="ECO:0000256" key="1">
    <source>
        <dbReference type="ARBA" id="ARBA00004141"/>
    </source>
</evidence>
<protein>
    <submittedName>
        <fullName evidence="7">DUF423 domain-containing protein</fullName>
    </submittedName>
</protein>
<dbReference type="PANTHER" id="PTHR43461">
    <property type="entry name" value="TRANSMEMBRANE PROTEIN 256"/>
    <property type="match status" value="1"/>
</dbReference>
<evidence type="ECO:0000313" key="8">
    <source>
        <dbReference type="Proteomes" id="UP001524499"/>
    </source>
</evidence>
<gene>
    <name evidence="7" type="ORF">NP590_15000</name>
</gene>
<dbReference type="Pfam" id="PF04241">
    <property type="entry name" value="DUF423"/>
    <property type="match status" value="1"/>
</dbReference>
<evidence type="ECO:0000256" key="4">
    <source>
        <dbReference type="ARBA" id="ARBA00022989"/>
    </source>
</evidence>
<keyword evidence="5 6" id="KW-0472">Membrane</keyword>
<comment type="caution">
    <text evidence="7">The sequence shown here is derived from an EMBL/GenBank/DDBJ whole genome shotgun (WGS) entry which is preliminary data.</text>
</comment>
<comment type="similarity">
    <text evidence="2">Belongs to the UPF0382 family.</text>
</comment>
<organism evidence="7 8">
    <name type="scientific">Methylomonas subterranea</name>
    <dbReference type="NCBI Taxonomy" id="2952225"/>
    <lineage>
        <taxon>Bacteria</taxon>
        <taxon>Pseudomonadati</taxon>
        <taxon>Pseudomonadota</taxon>
        <taxon>Gammaproteobacteria</taxon>
        <taxon>Methylococcales</taxon>
        <taxon>Methylococcaceae</taxon>
        <taxon>Methylomonas</taxon>
    </lineage>
</organism>
<sequence length="126" mass="13568">MRARFMLLAAIAGFLGVAMGAFGAHGLKNVLSEHQLDIYKTAVNYQMWHALLLGLIASLPAQRCLTWAGWALVAGIALFSGSLYLLAILNIGWLGMITPLGGLAFLLAWALLAHVAFQHQRNSTHG</sequence>
<name>A0ABT1TK16_9GAMM</name>
<evidence type="ECO:0000256" key="6">
    <source>
        <dbReference type="SAM" id="Phobius"/>
    </source>
</evidence>
<dbReference type="EMBL" id="JANIBJ010000029">
    <property type="protein sequence ID" value="MCQ8105422.1"/>
    <property type="molecule type" value="Genomic_DNA"/>
</dbReference>
<reference evidence="7 8" key="1">
    <citation type="submission" date="2022-07" db="EMBL/GenBank/DDBJ databases">
        <title>Methylomonas rivi sp. nov., Methylomonas rosea sp. nov., Methylomonas aureus sp. nov. and Methylomonas subterranea sp. nov., four novel methanotrophs isolated from a freshwater creek and the deep terrestrial subsurface.</title>
        <authorList>
            <person name="Abin C."/>
            <person name="Sankaranarayanan K."/>
            <person name="Garner C."/>
            <person name="Sindelar R."/>
            <person name="Kotary K."/>
            <person name="Garner R."/>
            <person name="Barclay S."/>
            <person name="Lawson P."/>
            <person name="Krumholz L."/>
        </authorList>
    </citation>
    <scope>NUCLEOTIDE SEQUENCE [LARGE SCALE GENOMIC DNA]</scope>
    <source>
        <strain evidence="7 8">SURF-2</strain>
    </source>
</reference>
<proteinExistence type="inferred from homology"/>
<evidence type="ECO:0000256" key="2">
    <source>
        <dbReference type="ARBA" id="ARBA00009694"/>
    </source>
</evidence>
<keyword evidence="8" id="KW-1185">Reference proteome</keyword>
<accession>A0ABT1TK16</accession>
<dbReference type="PANTHER" id="PTHR43461:SF1">
    <property type="entry name" value="TRANSMEMBRANE PROTEIN 256"/>
    <property type="match status" value="1"/>
</dbReference>
<feature type="transmembrane region" description="Helical" evidence="6">
    <location>
        <begin position="67"/>
        <end position="87"/>
    </location>
</feature>
<dbReference type="InterPro" id="IPR006696">
    <property type="entry name" value="DUF423"/>
</dbReference>
<keyword evidence="3 6" id="KW-0812">Transmembrane</keyword>
<comment type="subcellular location">
    <subcellularLocation>
        <location evidence="1">Membrane</location>
        <topology evidence="1">Multi-pass membrane protein</topology>
    </subcellularLocation>
</comment>
<dbReference type="RefSeq" id="WP_256603382.1">
    <property type="nucleotide sequence ID" value="NZ_JANIBJ010000029.1"/>
</dbReference>
<evidence type="ECO:0000256" key="3">
    <source>
        <dbReference type="ARBA" id="ARBA00022692"/>
    </source>
</evidence>
<feature type="transmembrane region" description="Helical" evidence="6">
    <location>
        <begin position="42"/>
        <end position="60"/>
    </location>
</feature>
<evidence type="ECO:0000313" key="7">
    <source>
        <dbReference type="EMBL" id="MCQ8105422.1"/>
    </source>
</evidence>
<evidence type="ECO:0000256" key="5">
    <source>
        <dbReference type="ARBA" id="ARBA00023136"/>
    </source>
</evidence>